<dbReference type="PROSITE" id="PS50222">
    <property type="entry name" value="EF_HAND_2"/>
    <property type="match status" value="1"/>
</dbReference>
<dbReference type="InterPro" id="IPR018247">
    <property type="entry name" value="EF_Hand_1_Ca_BS"/>
</dbReference>
<keyword evidence="5" id="KW-1185">Reference proteome</keyword>
<gene>
    <name evidence="4" type="ORF">OKIOD_LOCUS10389</name>
</gene>
<evidence type="ECO:0000313" key="5">
    <source>
        <dbReference type="Proteomes" id="UP001158576"/>
    </source>
</evidence>
<proteinExistence type="predicted"/>
<dbReference type="InterPro" id="IPR050230">
    <property type="entry name" value="CALM/Myosin/TropC-like"/>
</dbReference>
<dbReference type="Pfam" id="PF13499">
    <property type="entry name" value="EF-hand_7"/>
    <property type="match status" value="1"/>
</dbReference>
<keyword evidence="1" id="KW-0677">Repeat</keyword>
<dbReference type="PANTHER" id="PTHR23048">
    <property type="entry name" value="MYOSIN LIGHT CHAIN 1, 3"/>
    <property type="match status" value="1"/>
</dbReference>
<protein>
    <submittedName>
        <fullName evidence="4">Oidioi.mRNA.OKI2018_I69.chr1.g1624.t1.cds</fullName>
    </submittedName>
</protein>
<reference evidence="4 5" key="1">
    <citation type="submission" date="2021-04" db="EMBL/GenBank/DDBJ databases">
        <authorList>
            <person name="Bliznina A."/>
        </authorList>
    </citation>
    <scope>NUCLEOTIDE SEQUENCE [LARGE SCALE GENOMIC DNA]</scope>
</reference>
<dbReference type="EMBL" id="OU015566">
    <property type="protein sequence ID" value="CAG5104872.1"/>
    <property type="molecule type" value="Genomic_DNA"/>
</dbReference>
<dbReference type="SMART" id="SM00054">
    <property type="entry name" value="EFh"/>
    <property type="match status" value="2"/>
</dbReference>
<dbReference type="CDD" id="cd00051">
    <property type="entry name" value="EFh"/>
    <property type="match status" value="1"/>
</dbReference>
<evidence type="ECO:0000256" key="2">
    <source>
        <dbReference type="ARBA" id="ARBA00022837"/>
    </source>
</evidence>
<evidence type="ECO:0000256" key="1">
    <source>
        <dbReference type="ARBA" id="ARBA00022737"/>
    </source>
</evidence>
<dbReference type="Gene3D" id="1.10.238.10">
    <property type="entry name" value="EF-hand"/>
    <property type="match status" value="2"/>
</dbReference>
<dbReference type="Proteomes" id="UP001158576">
    <property type="component" value="Chromosome 1"/>
</dbReference>
<name>A0ABN7SS08_OIKDI</name>
<dbReference type="InterPro" id="IPR011992">
    <property type="entry name" value="EF-hand-dom_pair"/>
</dbReference>
<keyword evidence="2" id="KW-0106">Calcium</keyword>
<sequence>MSQAVLDQCVAAFELFTKDTTDQLLGVAELDLVLRALGQEPNPKELGEIMQGYGSKFGKMNLDDFLELMQQQIRANTSDRNADSLPAATIAFFAEAFRLFDKDQDGYLNMDELKNALSLIGQDGSAEELMVASDANKDHKLDFDEFVEMMKDIDV</sequence>
<organism evidence="4 5">
    <name type="scientific">Oikopleura dioica</name>
    <name type="common">Tunicate</name>
    <dbReference type="NCBI Taxonomy" id="34765"/>
    <lineage>
        <taxon>Eukaryota</taxon>
        <taxon>Metazoa</taxon>
        <taxon>Chordata</taxon>
        <taxon>Tunicata</taxon>
        <taxon>Appendicularia</taxon>
        <taxon>Copelata</taxon>
        <taxon>Oikopleuridae</taxon>
        <taxon>Oikopleura</taxon>
    </lineage>
</organism>
<dbReference type="SUPFAM" id="SSF47473">
    <property type="entry name" value="EF-hand"/>
    <property type="match status" value="1"/>
</dbReference>
<evidence type="ECO:0000259" key="3">
    <source>
        <dbReference type="PROSITE" id="PS50222"/>
    </source>
</evidence>
<dbReference type="PANTHER" id="PTHR23048:SF0">
    <property type="entry name" value="CALMODULIN LIKE 3"/>
    <property type="match status" value="1"/>
</dbReference>
<dbReference type="PROSITE" id="PS00018">
    <property type="entry name" value="EF_HAND_1"/>
    <property type="match status" value="2"/>
</dbReference>
<feature type="domain" description="EF-hand" evidence="3">
    <location>
        <begin position="88"/>
        <end position="123"/>
    </location>
</feature>
<dbReference type="InterPro" id="IPR002048">
    <property type="entry name" value="EF_hand_dom"/>
</dbReference>
<evidence type="ECO:0000313" key="4">
    <source>
        <dbReference type="EMBL" id="CAG5104872.1"/>
    </source>
</evidence>
<accession>A0ABN7SS08</accession>